<organism evidence="2 3">
    <name type="scientific">Erythrobacter mangrovi</name>
    <dbReference type="NCBI Taxonomy" id="2739433"/>
    <lineage>
        <taxon>Bacteria</taxon>
        <taxon>Pseudomonadati</taxon>
        <taxon>Pseudomonadota</taxon>
        <taxon>Alphaproteobacteria</taxon>
        <taxon>Sphingomonadales</taxon>
        <taxon>Erythrobacteraceae</taxon>
        <taxon>Erythrobacter/Porphyrobacter group</taxon>
        <taxon>Erythrobacter</taxon>
    </lineage>
</organism>
<name>A0A7D3XG62_9SPHN</name>
<dbReference type="GO" id="GO:0008803">
    <property type="term" value="F:bis(5'-nucleosyl)-tetraphosphatase (symmetrical) activity"/>
    <property type="evidence" value="ECO:0007669"/>
    <property type="project" value="TreeGrafter"/>
</dbReference>
<sequence length="267" mass="30152">MLRSLRQLFKEKPAPRRLASVPAGERYYVIGDVHGRLDLFDALIEAIEADDASAPAAQSTVVLLGDLIDRGPNSSGVIDRARAWTKTRTVRFIAGNHEEMFLESFDDKEMLRHFIKHGGRETILSYGIKRKRYNELTIKELQGELAQLVPAKHRKFLSSFEDMIVAGDYVFVHAGINPKRPVEDQKPSDLRWIRERFLKHTEPFSHVVIHGHTIFDTVEATDHRIGIDTGAFRSGRLTALVLEGTSRRTIQAVETDSVIAIDKTDLA</sequence>
<keyword evidence="3" id="KW-1185">Reference proteome</keyword>
<dbReference type="SUPFAM" id="SSF56300">
    <property type="entry name" value="Metallo-dependent phosphatases"/>
    <property type="match status" value="1"/>
</dbReference>
<protein>
    <submittedName>
        <fullName evidence="2">Serine/threonine protein phosphatase</fullName>
    </submittedName>
</protein>
<dbReference type="PANTHER" id="PTHR42850">
    <property type="entry name" value="METALLOPHOSPHOESTERASE"/>
    <property type="match status" value="1"/>
</dbReference>
<dbReference type="CDD" id="cd00144">
    <property type="entry name" value="MPP_PPP_family"/>
    <property type="match status" value="1"/>
</dbReference>
<dbReference type="GO" id="GO:0005737">
    <property type="term" value="C:cytoplasm"/>
    <property type="evidence" value="ECO:0007669"/>
    <property type="project" value="TreeGrafter"/>
</dbReference>
<accession>A0A7D3XG62</accession>
<evidence type="ECO:0000259" key="1">
    <source>
        <dbReference type="Pfam" id="PF00149"/>
    </source>
</evidence>
<evidence type="ECO:0000313" key="2">
    <source>
        <dbReference type="EMBL" id="QKG70233.1"/>
    </source>
</evidence>
<dbReference type="InterPro" id="IPR004843">
    <property type="entry name" value="Calcineurin-like_PHP"/>
</dbReference>
<feature type="domain" description="Calcineurin-like phosphoesterase" evidence="1">
    <location>
        <begin position="26"/>
        <end position="212"/>
    </location>
</feature>
<dbReference type="PANTHER" id="PTHR42850:SF4">
    <property type="entry name" value="ZINC-DEPENDENT ENDOPOLYPHOSPHATASE"/>
    <property type="match status" value="1"/>
</dbReference>
<dbReference type="Gene3D" id="3.60.21.10">
    <property type="match status" value="1"/>
</dbReference>
<dbReference type="Pfam" id="PF00149">
    <property type="entry name" value="Metallophos"/>
    <property type="match status" value="1"/>
</dbReference>
<dbReference type="Proteomes" id="UP000504693">
    <property type="component" value="Chromosome"/>
</dbReference>
<dbReference type="RefSeq" id="WP_173212118.1">
    <property type="nucleotide sequence ID" value="NZ_CP053921.1"/>
</dbReference>
<dbReference type="InterPro" id="IPR029052">
    <property type="entry name" value="Metallo-depent_PP-like"/>
</dbReference>
<reference evidence="2 3" key="1">
    <citation type="submission" date="2020-05" db="EMBL/GenBank/DDBJ databases">
        <title>Erythrobacter mangrovi sp. nov., isolated from rhizosphere soil of mangrove plant (Kandelia candel).</title>
        <authorList>
            <person name="Ye Y.H."/>
        </authorList>
    </citation>
    <scope>NUCLEOTIDE SEQUENCE [LARGE SCALE GENOMIC DNA]</scope>
    <source>
        <strain evidence="2 3">EB310</strain>
    </source>
</reference>
<dbReference type="GO" id="GO:0110154">
    <property type="term" value="P:RNA decapping"/>
    <property type="evidence" value="ECO:0007669"/>
    <property type="project" value="TreeGrafter"/>
</dbReference>
<proteinExistence type="predicted"/>
<dbReference type="EMBL" id="CP053921">
    <property type="protein sequence ID" value="QKG70233.1"/>
    <property type="molecule type" value="Genomic_DNA"/>
</dbReference>
<evidence type="ECO:0000313" key="3">
    <source>
        <dbReference type="Proteomes" id="UP000504693"/>
    </source>
</evidence>
<gene>
    <name evidence="2" type="ORF">HQR01_01950</name>
</gene>
<dbReference type="InterPro" id="IPR050126">
    <property type="entry name" value="Ap4A_hydrolase"/>
</dbReference>
<dbReference type="AlphaFoldDB" id="A0A7D3XG62"/>
<dbReference type="GO" id="GO:0016791">
    <property type="term" value="F:phosphatase activity"/>
    <property type="evidence" value="ECO:0007669"/>
    <property type="project" value="TreeGrafter"/>
</dbReference>
<dbReference type="KEGG" id="emv:HQR01_01950"/>